<dbReference type="GO" id="GO:0008610">
    <property type="term" value="P:lipid biosynthetic process"/>
    <property type="evidence" value="ECO:0007669"/>
    <property type="project" value="TreeGrafter"/>
</dbReference>
<evidence type="ECO:0000256" key="1">
    <source>
        <dbReference type="ARBA" id="ARBA00007169"/>
    </source>
</evidence>
<organism evidence="3">
    <name type="scientific">Rheinheimera sp. BAL341</name>
    <dbReference type="NCBI Taxonomy" id="1708203"/>
    <lineage>
        <taxon>Bacteria</taxon>
        <taxon>Pseudomonadati</taxon>
        <taxon>Pseudomonadota</taxon>
        <taxon>Gammaproteobacteria</taxon>
        <taxon>Chromatiales</taxon>
        <taxon>Chromatiaceae</taxon>
        <taxon>Rheinheimera</taxon>
    </lineage>
</organism>
<evidence type="ECO:0000313" key="3">
    <source>
        <dbReference type="EMBL" id="VHO03424.1"/>
    </source>
</evidence>
<dbReference type="InterPro" id="IPR029058">
    <property type="entry name" value="AB_hydrolase_fold"/>
</dbReference>
<reference evidence="3" key="1">
    <citation type="submission" date="2019-04" db="EMBL/GenBank/DDBJ databases">
        <authorList>
            <person name="Brambilla D."/>
        </authorList>
    </citation>
    <scope>NUCLEOTIDE SEQUENCE</scope>
    <source>
        <strain evidence="3">BAL1</strain>
    </source>
</reference>
<protein>
    <submittedName>
        <fullName evidence="3">Thioesterase</fullName>
    </submittedName>
</protein>
<dbReference type="EMBL" id="CAAJGR010000082">
    <property type="protein sequence ID" value="VHO03424.1"/>
    <property type="molecule type" value="Genomic_DNA"/>
</dbReference>
<dbReference type="SUPFAM" id="SSF53474">
    <property type="entry name" value="alpha/beta-Hydrolases"/>
    <property type="match status" value="1"/>
</dbReference>
<dbReference type="InterPro" id="IPR001031">
    <property type="entry name" value="Thioesterase"/>
</dbReference>
<name>A0A486XPD0_9GAMM</name>
<comment type="similarity">
    <text evidence="1">Belongs to the thioesterase family.</text>
</comment>
<accession>A0A486XPD0</accession>
<dbReference type="Pfam" id="PF00975">
    <property type="entry name" value="Thioesterase"/>
    <property type="match status" value="1"/>
</dbReference>
<evidence type="ECO:0000259" key="2">
    <source>
        <dbReference type="Pfam" id="PF00975"/>
    </source>
</evidence>
<dbReference type="InterPro" id="IPR012223">
    <property type="entry name" value="TEII"/>
</dbReference>
<dbReference type="Gene3D" id="3.40.50.1820">
    <property type="entry name" value="alpha/beta hydrolase"/>
    <property type="match status" value="1"/>
</dbReference>
<feature type="domain" description="Thioesterase" evidence="2">
    <location>
        <begin position="61"/>
        <end position="282"/>
    </location>
</feature>
<dbReference type="PANTHER" id="PTHR11487">
    <property type="entry name" value="THIOESTERASE"/>
    <property type="match status" value="1"/>
</dbReference>
<proteinExistence type="inferred from homology"/>
<dbReference type="AlphaFoldDB" id="A0A486XPD0"/>
<sequence>MYPVRCLLVEKQYILPDISPKGRSDSKNLTCLPIDDYGQRYNMKPKWFTTFNKKPDANTVLFCFPFAGGTASIFSSWHESLSDDVEVFALQAPGKASRLSETPINNMEEFATQIAANITPLIDRDYVFFGHSLGARVAFEVSLKLVEKGLPPPKHFIASASSAPSIKRKKAPLYGLPEAQLIDKLRELGGTPDLVLDNEQLRSIYFPAIRADFQILDKYQGNISKLEASAHIFYGLQDHTIEIEDIIYWKEHFTQPCELYSLEGGHFFIDSEKEKVLYLINQILQSSYLLKR</sequence>
<dbReference type="PANTHER" id="PTHR11487:SF0">
    <property type="entry name" value="S-ACYL FATTY ACID SYNTHASE THIOESTERASE, MEDIUM CHAIN"/>
    <property type="match status" value="1"/>
</dbReference>
<gene>
    <name evidence="3" type="ORF">BAL341_1424</name>
</gene>